<dbReference type="GO" id="GO:0035091">
    <property type="term" value="F:phosphatidylinositol binding"/>
    <property type="evidence" value="ECO:0007669"/>
    <property type="project" value="TreeGrafter"/>
</dbReference>
<evidence type="ECO:0000313" key="2">
    <source>
        <dbReference type="EMBL" id="EJT47733.1"/>
    </source>
</evidence>
<proteinExistence type="predicted"/>
<dbReference type="OrthoDB" id="443981at2759"/>
<dbReference type="GO" id="GO:0051015">
    <property type="term" value="F:actin filament binding"/>
    <property type="evidence" value="ECO:0007669"/>
    <property type="project" value="TreeGrafter"/>
</dbReference>
<dbReference type="EMBL" id="ALBS01000230">
    <property type="protein sequence ID" value="EJT47733.1"/>
    <property type="molecule type" value="Genomic_DNA"/>
</dbReference>
<evidence type="ECO:0000259" key="1">
    <source>
        <dbReference type="Pfam" id="PF04366"/>
    </source>
</evidence>
<comment type="caution">
    <text evidence="2">The sequence shown here is derived from an EMBL/GenBank/DDBJ whole genome shotgun (WGS) entry which is preliminary data.</text>
</comment>
<dbReference type="RefSeq" id="XP_014178671.1">
    <property type="nucleotide sequence ID" value="XM_014323196.1"/>
</dbReference>
<reference evidence="2 3" key="1">
    <citation type="journal article" date="2012" name="Eukaryot. Cell">
        <title>Draft genome sequence of CBS 2479, the standard type strain of Trichosporon asahii.</title>
        <authorList>
            <person name="Yang R.Y."/>
            <person name="Li H.T."/>
            <person name="Zhu H."/>
            <person name="Zhou G.P."/>
            <person name="Wang M."/>
            <person name="Wang L."/>
        </authorList>
    </citation>
    <scope>NUCLEOTIDE SEQUENCE [LARGE SCALE GENOMIC DNA]</scope>
    <source>
        <strain evidence="3">ATCC 90039 / CBS 2479 / JCM 2466 / KCTC 7840 / NCYC 2677 / UAMH 7654</strain>
    </source>
</reference>
<dbReference type="Proteomes" id="UP000002748">
    <property type="component" value="Unassembled WGS sequence"/>
</dbReference>
<dbReference type="AlphaFoldDB" id="J5QJW8"/>
<feature type="domain" description="Ysc84 actin-binding" evidence="1">
    <location>
        <begin position="133"/>
        <end position="205"/>
    </location>
</feature>
<protein>
    <recommendedName>
        <fullName evidence="1">Ysc84 actin-binding domain-containing protein</fullName>
    </recommendedName>
</protein>
<dbReference type="VEuPathDB" id="FungiDB:A1Q1_03398"/>
<evidence type="ECO:0000313" key="3">
    <source>
        <dbReference type="Proteomes" id="UP000002748"/>
    </source>
</evidence>
<dbReference type="HOGENOM" id="CLU_108613_0_0_1"/>
<dbReference type="InterPro" id="IPR007461">
    <property type="entry name" value="Ysc84_actin-binding"/>
</dbReference>
<gene>
    <name evidence="2" type="ORF">A1Q1_03398</name>
</gene>
<sequence>MPGFADFLGKVKTQAAHVGQQASAFAQRLKGDWLTGKEGSTRAMAGGSSLMQSFSLPGECDKAAKILKSFLESALNAVPKDVLLKCKGIAVFTIVKAGFVFSGKAGSGIVVARLPDGSWSAPSCIATAALTAGVGWGLQIGADLTEVVMILNSDEAVKAFSRGGNVTIGGSISAAAGPIGTGGQVAASMVNPAPIFSYSRSKGEWALPSFIWRLEIGASERG</sequence>
<dbReference type="Pfam" id="PF04366">
    <property type="entry name" value="Ysc84"/>
    <property type="match status" value="1"/>
</dbReference>
<dbReference type="KEGG" id="tasa:A1Q1_03398"/>
<accession>J5QJW8</accession>
<name>J5QJW8_TRIAS</name>
<organism evidence="2 3">
    <name type="scientific">Trichosporon asahii var. asahii (strain ATCC 90039 / CBS 2479 / JCM 2466 / KCTC 7840 / NBRC 103889/ NCYC 2677 / UAMH 7654)</name>
    <name type="common">Yeast</name>
    <dbReference type="NCBI Taxonomy" id="1186058"/>
    <lineage>
        <taxon>Eukaryota</taxon>
        <taxon>Fungi</taxon>
        <taxon>Dikarya</taxon>
        <taxon>Basidiomycota</taxon>
        <taxon>Agaricomycotina</taxon>
        <taxon>Tremellomycetes</taxon>
        <taxon>Trichosporonales</taxon>
        <taxon>Trichosporonaceae</taxon>
        <taxon>Trichosporon</taxon>
    </lineage>
</organism>
<dbReference type="InterPro" id="IPR051702">
    <property type="entry name" value="SH3_domain_YSC84-like"/>
</dbReference>
<dbReference type="GO" id="GO:0051666">
    <property type="term" value="P:actin cortical patch localization"/>
    <property type="evidence" value="ECO:0007669"/>
    <property type="project" value="TreeGrafter"/>
</dbReference>
<dbReference type="GO" id="GO:0030479">
    <property type="term" value="C:actin cortical patch"/>
    <property type="evidence" value="ECO:0007669"/>
    <property type="project" value="TreeGrafter"/>
</dbReference>
<dbReference type="PANTHER" id="PTHR15629:SF7">
    <property type="entry name" value="YSC84 ACTIN-BINDING DOMAIN-CONTAINING PROTEIN"/>
    <property type="match status" value="1"/>
</dbReference>
<dbReference type="GeneID" id="25986911"/>
<dbReference type="PANTHER" id="PTHR15629">
    <property type="entry name" value="SH3YL1 PROTEIN"/>
    <property type="match status" value="1"/>
</dbReference>
<dbReference type="GO" id="GO:0051017">
    <property type="term" value="P:actin filament bundle assembly"/>
    <property type="evidence" value="ECO:0007669"/>
    <property type="project" value="TreeGrafter"/>
</dbReference>